<evidence type="ECO:0000256" key="13">
    <source>
        <dbReference type="ARBA" id="ARBA00048635"/>
    </source>
</evidence>
<dbReference type="GeneID" id="37007970"/>
<accession>A0A2V1AYN2</accession>
<dbReference type="RefSeq" id="XP_025343854.1">
    <property type="nucleotide sequence ID" value="XM_025486304.1"/>
</dbReference>
<evidence type="ECO:0000256" key="10">
    <source>
        <dbReference type="ARBA" id="ARBA00022771"/>
    </source>
</evidence>
<dbReference type="EMBL" id="PKFO01000010">
    <property type="protein sequence ID" value="PVH22914.1"/>
    <property type="molecule type" value="Genomic_DNA"/>
</dbReference>
<dbReference type="PROSITE" id="PS51800">
    <property type="entry name" value="ZF_CHHC_U11_48K"/>
    <property type="match status" value="1"/>
</dbReference>
<keyword evidence="19" id="KW-1185">Reference proteome</keyword>
<keyword evidence="6 15" id="KW-0808">Transferase</keyword>
<keyword evidence="7 15" id="KW-0949">S-adenosyl-L-methionine</keyword>
<dbReference type="PANTHER" id="PTHR12998">
    <property type="entry name" value="TRNA:M(4)X MODIFICATION ENZYME TRM13 HOMOLOG"/>
    <property type="match status" value="1"/>
</dbReference>
<evidence type="ECO:0000256" key="12">
    <source>
        <dbReference type="ARBA" id="ARBA00048165"/>
    </source>
</evidence>
<comment type="catalytic activity">
    <reaction evidence="14 15">
        <text>adenosine(4) in tRNA(His) + S-adenosyl-L-methionine = 2'-O-methyladenosine(4) in tRNA(His) + S-adenosyl-L-homocysteine + H(+)</text>
        <dbReference type="Rhea" id="RHEA:43196"/>
        <dbReference type="Rhea" id="RHEA-COMP:10401"/>
        <dbReference type="Rhea" id="RHEA-COMP:10402"/>
        <dbReference type="ChEBI" id="CHEBI:15378"/>
        <dbReference type="ChEBI" id="CHEBI:57856"/>
        <dbReference type="ChEBI" id="CHEBI:59789"/>
        <dbReference type="ChEBI" id="CHEBI:74411"/>
        <dbReference type="ChEBI" id="CHEBI:74477"/>
        <dbReference type="EC" id="2.1.1.225"/>
    </reaction>
</comment>
<comment type="catalytic activity">
    <reaction evidence="12 15">
        <text>cytidine(4) in tRNA(Pro) + S-adenosyl-L-methionine = 2'-O-methylcytidine(4) in tRNA(Pro) + S-adenosyl-L-homocysteine + H(+)</text>
        <dbReference type="Rhea" id="RHEA:32767"/>
        <dbReference type="Rhea" id="RHEA-COMP:10397"/>
        <dbReference type="Rhea" id="RHEA-COMP:10398"/>
        <dbReference type="ChEBI" id="CHEBI:15378"/>
        <dbReference type="ChEBI" id="CHEBI:57856"/>
        <dbReference type="ChEBI" id="CHEBI:59789"/>
        <dbReference type="ChEBI" id="CHEBI:74495"/>
        <dbReference type="ChEBI" id="CHEBI:82748"/>
        <dbReference type="EC" id="2.1.1.225"/>
    </reaction>
</comment>
<dbReference type="InterPro" id="IPR039044">
    <property type="entry name" value="Trm13"/>
</dbReference>
<evidence type="ECO:0000256" key="14">
    <source>
        <dbReference type="ARBA" id="ARBA00049393"/>
    </source>
</evidence>
<comment type="similarity">
    <text evidence="2 15">Belongs to the methyltransferase TRM13 family.</text>
</comment>
<evidence type="ECO:0000256" key="1">
    <source>
        <dbReference type="ARBA" id="ARBA00002267"/>
    </source>
</evidence>
<reference evidence="18 19" key="1">
    <citation type="submission" date="2017-12" db="EMBL/GenBank/DDBJ databases">
        <title>Genome Sequence of a Multidrug-Resistant Candida haemulonii Isolate from a Patient with Chronic Leg Ulcers in Israel.</title>
        <authorList>
            <person name="Chow N.A."/>
            <person name="Gade L."/>
            <person name="Batra D."/>
            <person name="Rowe L.A."/>
            <person name="Ben-Ami R."/>
            <person name="Loparev V.N."/>
            <person name="Litvintseva A.P."/>
        </authorList>
    </citation>
    <scope>NUCLEOTIDE SEQUENCE [LARGE SCALE GENOMIC DNA]</scope>
    <source>
        <strain evidence="18 19">B11899</strain>
    </source>
</reference>
<dbReference type="Pfam" id="PF05206">
    <property type="entry name" value="TRM13"/>
    <property type="match status" value="1"/>
</dbReference>
<evidence type="ECO:0000256" key="11">
    <source>
        <dbReference type="ARBA" id="ARBA00022833"/>
    </source>
</evidence>
<evidence type="ECO:0000256" key="8">
    <source>
        <dbReference type="ARBA" id="ARBA00022694"/>
    </source>
</evidence>
<comment type="caution">
    <text evidence="18">The sequence shown here is derived from an EMBL/GenBank/DDBJ whole genome shotgun (WGS) entry which is preliminary data.</text>
</comment>
<name>A0A2V1AYN2_9ASCO</name>
<gene>
    <name evidence="18" type="ORF">CXQ85_002639</name>
</gene>
<comment type="function">
    <text evidence="1 15">tRNA methylase which 2'-O-methylates cytidine(4) in tRNA(Pro) and tRNA(Gly)(GCC), and adenosine(4) in tRNA(His).</text>
</comment>
<feature type="domain" description="CHHC U11-48K-type" evidence="17">
    <location>
        <begin position="70"/>
        <end position="97"/>
    </location>
</feature>
<dbReference type="EC" id="2.1.1.225" evidence="3 15"/>
<evidence type="ECO:0000256" key="2">
    <source>
        <dbReference type="ARBA" id="ARBA00005265"/>
    </source>
</evidence>
<dbReference type="PANTHER" id="PTHR12998:SF0">
    <property type="entry name" value="TRNA:M(4)X MODIFICATION ENZYME TRM13 HOMOLOG"/>
    <property type="match status" value="1"/>
</dbReference>
<dbReference type="InterPro" id="IPR021721">
    <property type="entry name" value="Znf_CCCH-type_TRM13"/>
</dbReference>
<feature type="region of interest" description="Disordered" evidence="16">
    <location>
        <begin position="1"/>
        <end position="25"/>
    </location>
</feature>
<dbReference type="VEuPathDB" id="FungiDB:CXQ85_002639"/>
<dbReference type="InterPro" id="IPR007871">
    <property type="entry name" value="Methyltransferase_TRM13"/>
</dbReference>
<keyword evidence="9 15" id="KW-0479">Metal-binding</keyword>
<evidence type="ECO:0000256" key="6">
    <source>
        <dbReference type="ARBA" id="ARBA00022679"/>
    </source>
</evidence>
<feature type="compositionally biased region" description="Basic residues" evidence="16">
    <location>
        <begin position="13"/>
        <end position="22"/>
    </location>
</feature>
<comment type="catalytic activity">
    <reaction evidence="13 15">
        <text>cytidine(4) in tRNA(Gly)(GCC) + S-adenosyl-L-methionine = 2'-O-methylcytidine(4) in tRNA(Gly)(GCC) + S-adenosyl-L-homocysteine + H(+)</text>
        <dbReference type="Rhea" id="RHEA:43192"/>
        <dbReference type="Rhea" id="RHEA-COMP:10399"/>
        <dbReference type="Rhea" id="RHEA-COMP:10400"/>
        <dbReference type="ChEBI" id="CHEBI:15378"/>
        <dbReference type="ChEBI" id="CHEBI:57856"/>
        <dbReference type="ChEBI" id="CHEBI:59789"/>
        <dbReference type="ChEBI" id="CHEBI:74495"/>
        <dbReference type="ChEBI" id="CHEBI:82748"/>
        <dbReference type="EC" id="2.1.1.225"/>
    </reaction>
</comment>
<evidence type="ECO:0000259" key="17">
    <source>
        <dbReference type="PROSITE" id="PS51800"/>
    </source>
</evidence>
<dbReference type="GO" id="GO:0008270">
    <property type="term" value="F:zinc ion binding"/>
    <property type="evidence" value="ECO:0007669"/>
    <property type="project" value="UniProtKB-KW"/>
</dbReference>
<keyword evidence="8 15" id="KW-0819">tRNA processing</keyword>
<evidence type="ECO:0000256" key="15">
    <source>
        <dbReference type="RuleBase" id="RU367103"/>
    </source>
</evidence>
<dbReference type="Pfam" id="PF05253">
    <property type="entry name" value="zf-U11-48K"/>
    <property type="match status" value="1"/>
</dbReference>
<evidence type="ECO:0000256" key="16">
    <source>
        <dbReference type="SAM" id="MobiDB-lite"/>
    </source>
</evidence>
<evidence type="ECO:0000256" key="7">
    <source>
        <dbReference type="ARBA" id="ARBA00022691"/>
    </source>
</evidence>
<keyword evidence="5 15" id="KW-0489">Methyltransferase</keyword>
<proteinExistence type="inferred from homology"/>
<keyword evidence="10 15" id="KW-0863">Zinc-finger</keyword>
<evidence type="ECO:0000313" key="18">
    <source>
        <dbReference type="EMBL" id="PVH22914.1"/>
    </source>
</evidence>
<dbReference type="STRING" id="45357.A0A2V1AYN2"/>
<dbReference type="AlphaFoldDB" id="A0A2V1AYN2"/>
<dbReference type="Proteomes" id="UP000244309">
    <property type="component" value="Unassembled WGS sequence"/>
</dbReference>
<evidence type="ECO:0000256" key="4">
    <source>
        <dbReference type="ARBA" id="ARBA00015883"/>
    </source>
</evidence>
<keyword evidence="11 15" id="KW-0862">Zinc</keyword>
<evidence type="ECO:0000256" key="3">
    <source>
        <dbReference type="ARBA" id="ARBA00012810"/>
    </source>
</evidence>
<dbReference type="GO" id="GO:0030488">
    <property type="term" value="P:tRNA methylation"/>
    <property type="evidence" value="ECO:0007669"/>
    <property type="project" value="InterPro"/>
</dbReference>
<evidence type="ECO:0000256" key="9">
    <source>
        <dbReference type="ARBA" id="ARBA00022723"/>
    </source>
</evidence>
<dbReference type="InterPro" id="IPR022776">
    <property type="entry name" value="TRM13/UPF0224_CHHC_Znf_dom"/>
</dbReference>
<dbReference type="GO" id="GO:0106050">
    <property type="term" value="F:tRNA 2'-O-methyltransferase activity"/>
    <property type="evidence" value="ECO:0007669"/>
    <property type="project" value="UniProtKB-UniRule"/>
</dbReference>
<dbReference type="Pfam" id="PF11722">
    <property type="entry name" value="zf-TRM13_CCCH"/>
    <property type="match status" value="1"/>
</dbReference>
<dbReference type="OrthoDB" id="258806at2759"/>
<evidence type="ECO:0000256" key="5">
    <source>
        <dbReference type="ARBA" id="ARBA00022603"/>
    </source>
</evidence>
<sequence length="429" mass="49121">MSPTEIAEGQTLKRQKRVRKEKKVSPNRCEFYIEQKRRQCAMQRKKGHRFCSEHMIHDESSAASEVKGERVPCPLDPKHTVWLQDLDQHLKKCNAKPKDHHDSWYVKNFNTKYGEDDKVTKEETKPPGPADFEKLTSIIKAYQANREPLKHKESSHSGLDSWLEEKENQKHILQQSSLVGNMKENGLLSTSATYIEFGCGKAELSRAVNACNLHDDTDLKETYGFGLIDRGTNRMKMDSKIIKDCQDKETKLLPKIKRSRIDIEHLQLDNFLESEKPDQIVCISKHLCGVATDLTLKSLLHSSLLSDGKFHGLLVAMCCRHVCHYSQLLPESRNYLTQHGVTNEQDFVTLRRMVTWAVCGNRGETTTAHESGLLSSEREELGLAARRMIDESRVHAAQKAMPQYNVELFKYTDKSITLENSCICITKKH</sequence>
<evidence type="ECO:0000313" key="19">
    <source>
        <dbReference type="Proteomes" id="UP000244309"/>
    </source>
</evidence>
<protein>
    <recommendedName>
        <fullName evidence="4 15">tRNA:m(4)X modification enzyme TRM13</fullName>
        <ecNumber evidence="3 15">2.1.1.225</ecNumber>
    </recommendedName>
</protein>
<organism evidence="18 19">
    <name type="scientific">Candidozyma haemuli</name>
    <dbReference type="NCBI Taxonomy" id="45357"/>
    <lineage>
        <taxon>Eukaryota</taxon>
        <taxon>Fungi</taxon>
        <taxon>Dikarya</taxon>
        <taxon>Ascomycota</taxon>
        <taxon>Saccharomycotina</taxon>
        <taxon>Pichiomycetes</taxon>
        <taxon>Metschnikowiaceae</taxon>
        <taxon>Candidozyma</taxon>
    </lineage>
</organism>